<name>A0ABT1YN67_9BACL</name>
<evidence type="ECO:0000256" key="1">
    <source>
        <dbReference type="SAM" id="Phobius"/>
    </source>
</evidence>
<feature type="transmembrane region" description="Helical" evidence="1">
    <location>
        <begin position="99"/>
        <end position="119"/>
    </location>
</feature>
<dbReference type="EMBL" id="JANQBD010000016">
    <property type="protein sequence ID" value="MCR8633733.1"/>
    <property type="molecule type" value="Genomic_DNA"/>
</dbReference>
<keyword evidence="1" id="KW-1133">Transmembrane helix</keyword>
<evidence type="ECO:0000313" key="2">
    <source>
        <dbReference type="EMBL" id="MCR8633733.1"/>
    </source>
</evidence>
<keyword evidence="1" id="KW-0472">Membrane</keyword>
<keyword evidence="3" id="KW-1185">Reference proteome</keyword>
<comment type="caution">
    <text evidence="2">The sequence shown here is derived from an EMBL/GenBank/DDBJ whole genome shotgun (WGS) entry which is preliminary data.</text>
</comment>
<organism evidence="2 3">
    <name type="scientific">Paenibacillus radicis</name>
    <name type="common">ex Xue et al. 2023</name>
    <dbReference type="NCBI Taxonomy" id="2972489"/>
    <lineage>
        <taxon>Bacteria</taxon>
        <taxon>Bacillati</taxon>
        <taxon>Bacillota</taxon>
        <taxon>Bacilli</taxon>
        <taxon>Bacillales</taxon>
        <taxon>Paenibacillaceae</taxon>
        <taxon>Paenibacillus</taxon>
    </lineage>
</organism>
<protein>
    <submittedName>
        <fullName evidence="2">Uncharacterized protein</fullName>
    </submittedName>
</protein>
<dbReference type="InterPro" id="IPR048147">
    <property type="entry name" value="CBO0543-like"/>
</dbReference>
<feature type="transmembrane region" description="Helical" evidence="1">
    <location>
        <begin position="70"/>
        <end position="87"/>
    </location>
</feature>
<proteinExistence type="predicted"/>
<keyword evidence="1" id="KW-0812">Transmembrane</keyword>
<dbReference type="Proteomes" id="UP001300012">
    <property type="component" value="Unassembled WGS sequence"/>
</dbReference>
<evidence type="ECO:0000313" key="3">
    <source>
        <dbReference type="Proteomes" id="UP001300012"/>
    </source>
</evidence>
<feature type="transmembrane region" description="Helical" evidence="1">
    <location>
        <begin position="36"/>
        <end position="58"/>
    </location>
</feature>
<gene>
    <name evidence="2" type="ORF">NV381_21340</name>
</gene>
<sequence>MRDINRLLEAAVWVVSALLLLFFVPKKKYREAWISFFIMQLPTWLLGLFVVQLGLIEYPSRFMADGTNTSFTYEFFALPVISIIYNLHYPSDRGAGLRLGYVLLYASVLTGMEIIIEAYTDLVEYIHWNWLYTWVSVLLTLQGSYWFYVWFTKGAGKVKPL</sequence>
<accession>A0ABT1YN67</accession>
<reference evidence="2 3" key="1">
    <citation type="submission" date="2022-08" db="EMBL/GenBank/DDBJ databases">
        <title>Paenibacillus endoradicis sp. nov., Paenibacillus radicibacter sp. nov and Paenibacillus pararadicis sp. nov., three cold-adapted plant growth-promoting bacteria isolated from root of Larix gmelinii in Great Khingan.</title>
        <authorList>
            <person name="Xue H."/>
        </authorList>
    </citation>
    <scope>NUCLEOTIDE SEQUENCE [LARGE SCALE GENOMIC DNA]</scope>
    <source>
        <strain evidence="2 3">N5-1-1-5</strain>
    </source>
</reference>
<dbReference type="NCBIfam" id="NF041644">
    <property type="entry name" value="CBO0543_fam"/>
    <property type="match status" value="1"/>
</dbReference>
<feature type="transmembrane region" description="Helical" evidence="1">
    <location>
        <begin position="131"/>
        <end position="151"/>
    </location>
</feature>
<dbReference type="RefSeq" id="WP_258215305.1">
    <property type="nucleotide sequence ID" value="NZ_JANQBD010000016.1"/>
</dbReference>
<feature type="transmembrane region" description="Helical" evidence="1">
    <location>
        <begin position="6"/>
        <end position="24"/>
    </location>
</feature>